<accession>B7QE14</accession>
<dbReference type="VEuPathDB" id="VectorBase:ISCI021996"/>
<reference evidence="2" key="2">
    <citation type="submission" date="2020-05" db="UniProtKB">
        <authorList>
            <consortium name="EnsemblMetazoa"/>
        </authorList>
    </citation>
    <scope>IDENTIFICATION</scope>
    <source>
        <strain evidence="2">wikel</strain>
    </source>
</reference>
<organism>
    <name type="scientific">Ixodes scapularis</name>
    <name type="common">Black-legged tick</name>
    <name type="synonym">Deer tick</name>
    <dbReference type="NCBI Taxonomy" id="6945"/>
    <lineage>
        <taxon>Eukaryota</taxon>
        <taxon>Metazoa</taxon>
        <taxon>Ecdysozoa</taxon>
        <taxon>Arthropoda</taxon>
        <taxon>Chelicerata</taxon>
        <taxon>Arachnida</taxon>
        <taxon>Acari</taxon>
        <taxon>Parasitiformes</taxon>
        <taxon>Ixodida</taxon>
        <taxon>Ixodoidea</taxon>
        <taxon>Ixodidae</taxon>
        <taxon>Ixodinae</taxon>
        <taxon>Ixodes</taxon>
    </lineage>
</organism>
<name>B7QE14_IXOSC</name>
<reference evidence="1 3" key="1">
    <citation type="submission" date="2008-03" db="EMBL/GenBank/DDBJ databases">
        <title>Annotation of Ixodes scapularis.</title>
        <authorList>
            <consortium name="Ixodes scapularis Genome Project Consortium"/>
            <person name="Caler E."/>
            <person name="Hannick L.I."/>
            <person name="Bidwell S."/>
            <person name="Joardar V."/>
            <person name="Thiagarajan M."/>
            <person name="Amedeo P."/>
            <person name="Galinsky K.J."/>
            <person name="Schobel S."/>
            <person name="Inman J."/>
            <person name="Hostetler J."/>
            <person name="Miller J."/>
            <person name="Hammond M."/>
            <person name="Megy K."/>
            <person name="Lawson D."/>
            <person name="Kodira C."/>
            <person name="Sutton G."/>
            <person name="Meyer J."/>
            <person name="Hill C.A."/>
            <person name="Birren B."/>
            <person name="Nene V."/>
            <person name="Collins F."/>
            <person name="Alarcon-Chaidez F."/>
            <person name="Wikel S."/>
            <person name="Strausberg R."/>
        </authorList>
    </citation>
    <scope>NUCLEOTIDE SEQUENCE [LARGE SCALE GENOMIC DNA]</scope>
    <source>
        <strain evidence="3">Wikel</strain>
        <strain evidence="1">Wikel colony</strain>
    </source>
</reference>
<dbReference type="HOGENOM" id="CLU_2707551_0_0_1"/>
<gene>
    <name evidence="2" type="primary">8039852</name>
    <name evidence="1" type="ORF">IscW_ISCW021996</name>
</gene>
<evidence type="ECO:0000313" key="3">
    <source>
        <dbReference type="Proteomes" id="UP000001555"/>
    </source>
</evidence>
<dbReference type="EMBL" id="DS917723">
    <property type="protein sequence ID" value="EEC17086.1"/>
    <property type="molecule type" value="Genomic_DNA"/>
</dbReference>
<keyword evidence="3" id="KW-1185">Reference proteome</keyword>
<proteinExistence type="predicted"/>
<dbReference type="VEuPathDB" id="VectorBase:ISCW021996"/>
<dbReference type="EnsemblMetazoa" id="ISCW021996-RA">
    <property type="protein sequence ID" value="ISCW021996-PA"/>
    <property type="gene ID" value="ISCW021996"/>
</dbReference>
<dbReference type="AlphaFoldDB" id="B7QE14"/>
<protein>
    <submittedName>
        <fullName evidence="1 2">Uncharacterized protein</fullName>
    </submittedName>
</protein>
<sequence length="73" mass="8145">MAQLGPLVDEAINQVAPEKWEHFVPHVVDEEAALRKVDHVMDDVFHGQEPAVIAMDVPFSEWDTDSSDDDLGC</sequence>
<evidence type="ECO:0000313" key="2">
    <source>
        <dbReference type="EnsemblMetazoa" id="ISCW021996-PA"/>
    </source>
</evidence>
<dbReference type="InParanoid" id="B7QE14"/>
<evidence type="ECO:0000313" key="1">
    <source>
        <dbReference type="EMBL" id="EEC17086.1"/>
    </source>
</evidence>
<dbReference type="PaxDb" id="6945-B7QE14"/>
<dbReference type="EMBL" id="ABJB010869539">
    <property type="status" value="NOT_ANNOTATED_CDS"/>
    <property type="molecule type" value="Genomic_DNA"/>
</dbReference>
<dbReference type="Proteomes" id="UP000001555">
    <property type="component" value="Unassembled WGS sequence"/>
</dbReference>